<feature type="domain" description="HD/PDEase" evidence="2">
    <location>
        <begin position="24"/>
        <end position="150"/>
    </location>
</feature>
<accession>A0A928KT41</accession>
<dbReference type="Gene3D" id="1.10.3210.10">
    <property type="entry name" value="Hypothetical protein af1432"/>
    <property type="match status" value="1"/>
</dbReference>
<dbReference type="InterPro" id="IPR039356">
    <property type="entry name" value="YfbR/HDDC2"/>
</dbReference>
<dbReference type="GO" id="GO:0005737">
    <property type="term" value="C:cytoplasm"/>
    <property type="evidence" value="ECO:0007669"/>
    <property type="project" value="TreeGrafter"/>
</dbReference>
<evidence type="ECO:0000313" key="3">
    <source>
        <dbReference type="EMBL" id="MBE6834202.1"/>
    </source>
</evidence>
<comment type="caution">
    <text evidence="3">The sequence shown here is derived from an EMBL/GenBank/DDBJ whole genome shotgun (WGS) entry which is preliminary data.</text>
</comment>
<evidence type="ECO:0000259" key="2">
    <source>
        <dbReference type="SMART" id="SM00471"/>
    </source>
</evidence>
<dbReference type="InterPro" id="IPR003607">
    <property type="entry name" value="HD/PDEase_dom"/>
</dbReference>
<dbReference type="RefSeq" id="WP_326840733.1">
    <property type="nucleotide sequence ID" value="NZ_SVNY01000006.1"/>
</dbReference>
<gene>
    <name evidence="3" type="ORF">E7512_11615</name>
</gene>
<dbReference type="AlphaFoldDB" id="A0A928KT41"/>
<sequence>MYHFYAMLSRMKYINRWGLMRNTRSENICEHSLDVAVIAHALALLRNTRFGGSVNPERAAVLAMFHDVTEILTGDLPTPVKYENPEIRQAYRRVEEMAQRRLLALLPEDLRGAYEPLICESGPGDEELYPLVKAADKISALIKCVEERGMGNAEFHRAEQAQRETILAMGLPEAECFLTEFLPSYELTLDEQDLPAEESDPANV</sequence>
<evidence type="ECO:0000313" key="4">
    <source>
        <dbReference type="Proteomes" id="UP000754750"/>
    </source>
</evidence>
<dbReference type="EC" id="3.1.3.89" evidence="3"/>
<dbReference type="Proteomes" id="UP000754750">
    <property type="component" value="Unassembled WGS sequence"/>
</dbReference>
<dbReference type="PANTHER" id="PTHR11845:SF13">
    <property type="entry name" value="5'-DEOXYNUCLEOTIDASE HDDC2"/>
    <property type="match status" value="1"/>
</dbReference>
<organism evidence="3 4">
    <name type="scientific">Faecalispora sporosphaeroides</name>
    <dbReference type="NCBI Taxonomy" id="1549"/>
    <lineage>
        <taxon>Bacteria</taxon>
        <taxon>Bacillati</taxon>
        <taxon>Bacillota</taxon>
        <taxon>Clostridia</taxon>
        <taxon>Eubacteriales</taxon>
        <taxon>Oscillospiraceae</taxon>
        <taxon>Faecalispora</taxon>
    </lineage>
</organism>
<reference evidence="3" key="1">
    <citation type="submission" date="2019-04" db="EMBL/GenBank/DDBJ databases">
        <title>Evolution of Biomass-Degrading Anaerobic Consortia Revealed by Metagenomics.</title>
        <authorList>
            <person name="Peng X."/>
        </authorList>
    </citation>
    <scope>NUCLEOTIDE SEQUENCE</scope>
    <source>
        <strain evidence="3">SIG551</strain>
    </source>
</reference>
<dbReference type="GO" id="GO:0002953">
    <property type="term" value="F:5'-deoxynucleotidase activity"/>
    <property type="evidence" value="ECO:0007669"/>
    <property type="project" value="UniProtKB-EC"/>
</dbReference>
<keyword evidence="1 3" id="KW-0378">Hydrolase</keyword>
<dbReference type="SUPFAM" id="SSF109604">
    <property type="entry name" value="HD-domain/PDEase-like"/>
    <property type="match status" value="1"/>
</dbReference>
<protein>
    <submittedName>
        <fullName evidence="3">5'-deoxynucleotidase</fullName>
        <ecNumber evidence="3">3.1.3.89</ecNumber>
    </submittedName>
</protein>
<evidence type="ECO:0000256" key="1">
    <source>
        <dbReference type="ARBA" id="ARBA00022801"/>
    </source>
</evidence>
<dbReference type="NCBIfam" id="NF003009">
    <property type="entry name" value="PRK03826.1"/>
    <property type="match status" value="1"/>
</dbReference>
<dbReference type="Pfam" id="PF12917">
    <property type="entry name" value="YfbR-like"/>
    <property type="match status" value="1"/>
</dbReference>
<proteinExistence type="predicted"/>
<dbReference type="PANTHER" id="PTHR11845">
    <property type="entry name" value="5'-DEOXYNUCLEOTIDASE HDDC2"/>
    <property type="match status" value="1"/>
</dbReference>
<name>A0A928KT41_9FIRM</name>
<dbReference type="EMBL" id="SVNY01000006">
    <property type="protein sequence ID" value="MBE6834202.1"/>
    <property type="molecule type" value="Genomic_DNA"/>
</dbReference>
<dbReference type="SMART" id="SM00471">
    <property type="entry name" value="HDc"/>
    <property type="match status" value="1"/>
</dbReference>